<dbReference type="Proteomes" id="UP000030960">
    <property type="component" value="Unassembled WGS sequence"/>
</dbReference>
<keyword evidence="2" id="KW-0732">Signal</keyword>
<evidence type="ECO:0000256" key="2">
    <source>
        <dbReference type="SAM" id="SignalP"/>
    </source>
</evidence>
<feature type="signal peptide" evidence="2">
    <location>
        <begin position="1"/>
        <end position="19"/>
    </location>
</feature>
<evidence type="ECO:0000313" key="4">
    <source>
        <dbReference type="Proteomes" id="UP000030960"/>
    </source>
</evidence>
<feature type="chain" id="PRO_5002097981" evidence="2">
    <location>
        <begin position="20"/>
        <end position="756"/>
    </location>
</feature>
<comment type="caution">
    <text evidence="3">The sequence shown here is derived from an EMBL/GenBank/DDBJ whole genome shotgun (WGS) entry which is preliminary data.</text>
</comment>
<organism evidence="3 4">
    <name type="scientific">Mameliella alba</name>
    <dbReference type="NCBI Taxonomy" id="561184"/>
    <lineage>
        <taxon>Bacteria</taxon>
        <taxon>Pseudomonadati</taxon>
        <taxon>Pseudomonadota</taxon>
        <taxon>Alphaproteobacteria</taxon>
        <taxon>Rhodobacterales</taxon>
        <taxon>Roseobacteraceae</taxon>
        <taxon>Mameliella</taxon>
    </lineage>
</organism>
<protein>
    <submittedName>
        <fullName evidence="3">Uncharacterized protein</fullName>
    </submittedName>
</protein>
<accession>A0A0B3RWK3</accession>
<name>A0A0B3RWK3_9RHOB</name>
<proteinExistence type="predicted"/>
<dbReference type="STRING" id="561184.SAMN05216376_109126"/>
<dbReference type="RefSeq" id="WP_043142895.1">
    <property type="nucleotide sequence ID" value="NZ_JSUQ01000011.1"/>
</dbReference>
<keyword evidence="4" id="KW-1185">Reference proteome</keyword>
<feature type="compositionally biased region" description="Pro residues" evidence="1">
    <location>
        <begin position="225"/>
        <end position="236"/>
    </location>
</feature>
<gene>
    <name evidence="3" type="ORF">OA50_02937</name>
</gene>
<reference evidence="3 4" key="1">
    <citation type="submission" date="2014-10" db="EMBL/GenBank/DDBJ databases">
        <title>Genome sequence of Ponticoccus sp. strain UMTAT08 isolated from clonal culture of toxic dinoflagellate Alexandrium tamiyavanichii.</title>
        <authorList>
            <person name="Gan H.Y."/>
            <person name="Muhd D.-D."/>
            <person name="Mohd Noor M.E."/>
            <person name="Yeong Y.S."/>
            <person name="Usup G."/>
        </authorList>
    </citation>
    <scope>NUCLEOTIDE SEQUENCE [LARGE SCALE GENOMIC DNA]</scope>
    <source>
        <strain evidence="3 4">UMTAT08</strain>
    </source>
</reference>
<evidence type="ECO:0000313" key="3">
    <source>
        <dbReference type="EMBL" id="KHQ52462.1"/>
    </source>
</evidence>
<sequence>MIRIALQILLSVWPLLLSAQTVTVRSGEHGEFTRLVLTVPDGTTWALSPDAERNQLGLEIDGGPYEFDTSSVFDRIGTGRIRDLVVAEGGRRLDIALACQCAAEAFVLRNTMLVVDISASEVPLAQAVRTGPKPAEPRGVGPSPVVLDLSRVRVADVPRIGPEPVHDPGLPYLAQRLDVDPTTAGLDHAARDPSVARDLGNQIAADLAIAATQGLLDPALTTSPAPAPTPAEPAPKSPSLSPAIDPGQPARRLAAGMSGLDHMDLQNGRISIGGDTCVAAGSLAIAAWGKPGDDPNLALAKRRSAVFGEFDRIGEEALVSYAKALIYYGFGAEARSVLSLQPEVDAPVVMALSHLVDGDGDPLSLFSQQAHCEGPAALWSVLALAPPSGSPQIAGSAILRSFEALPKHLRTHLGPILVEHLATAGYPDTARDVLRRMQRMEGHETDSIALGKAQLALRDGDPAEAGKRLQELSIAGGPEAAKAVAAAIDLAEATDAPVPTRIVELSDAFATELRNSEDGPKLWQAHVRSLLINEHFDTAFDELDSPHGMPEEIADTMRQTAMRFLVDKGEDVTFLKFATRALADGDDPGQDALGIAIAERFLDLGLAESALQQLDSLSEPTSAPEARIARARALLALGRPEEAEIILIGQRGDEVGRLRAEARSQMGDHVFAKSIFSDAGRTSEAVTSAWLSGDWQDVAESDTVLAPAADLMQQERPVFDPAQVSLAGVDAVFDASTRSRETLRALLDATAVPSNP</sequence>
<dbReference type="AlphaFoldDB" id="A0A0B3RWK3"/>
<feature type="region of interest" description="Disordered" evidence="1">
    <location>
        <begin position="219"/>
        <end position="248"/>
    </location>
</feature>
<evidence type="ECO:0000256" key="1">
    <source>
        <dbReference type="SAM" id="MobiDB-lite"/>
    </source>
</evidence>
<dbReference type="EMBL" id="JSUQ01000011">
    <property type="protein sequence ID" value="KHQ52462.1"/>
    <property type="molecule type" value="Genomic_DNA"/>
</dbReference>
<dbReference type="Gene3D" id="1.25.20.10">
    <property type="entry name" value="Bacterial muramidases"/>
    <property type="match status" value="1"/>
</dbReference>